<reference evidence="2 3" key="1">
    <citation type="submission" date="2019-11" db="EMBL/GenBank/DDBJ databases">
        <title>Acidiferrimicrobium australis gen. nov., sp. nov., an acidophilic and obligately heterotrophic, member of the Actinobacteria that catalyses dissimilatory oxido- reduction of iron isolated from metal-rich acidic water in Chile.</title>
        <authorList>
            <person name="Gonzalez D."/>
            <person name="Huber K."/>
            <person name="Hedrich S."/>
            <person name="Rojas-Villalobos C."/>
            <person name="Quatrini R."/>
            <person name="Dinamarca M.A."/>
            <person name="Schwarz A."/>
            <person name="Canales C."/>
            <person name="Nancucheo I."/>
        </authorList>
    </citation>
    <scope>NUCLEOTIDE SEQUENCE [LARGE SCALE GENOMIC DNA]</scope>
    <source>
        <strain evidence="2 3">USS-CCA1</strain>
    </source>
</reference>
<keyword evidence="1" id="KW-0732">Signal</keyword>
<comment type="caution">
    <text evidence="2">The sequence shown here is derived from an EMBL/GenBank/DDBJ whole genome shotgun (WGS) entry which is preliminary data.</text>
</comment>
<evidence type="ECO:0000256" key="1">
    <source>
        <dbReference type="SAM" id="SignalP"/>
    </source>
</evidence>
<feature type="non-terminal residue" evidence="2">
    <location>
        <position position="61"/>
    </location>
</feature>
<dbReference type="EMBL" id="WJHE01000198">
    <property type="protein sequence ID" value="MST32023.1"/>
    <property type="molecule type" value="Genomic_DNA"/>
</dbReference>
<protein>
    <submittedName>
        <fullName evidence="2">Uncharacterized protein</fullName>
    </submittedName>
</protein>
<organism evidence="2 3">
    <name type="scientific">Acidiferrimicrobium australe</name>
    <dbReference type="NCBI Taxonomy" id="2664430"/>
    <lineage>
        <taxon>Bacteria</taxon>
        <taxon>Bacillati</taxon>
        <taxon>Actinomycetota</taxon>
        <taxon>Acidimicrobiia</taxon>
        <taxon>Acidimicrobiales</taxon>
        <taxon>Acidimicrobiaceae</taxon>
        <taxon>Acidiferrimicrobium</taxon>
    </lineage>
</organism>
<proteinExistence type="predicted"/>
<accession>A0ABW9QRA9</accession>
<evidence type="ECO:0000313" key="2">
    <source>
        <dbReference type="EMBL" id="MST32023.1"/>
    </source>
</evidence>
<keyword evidence="3" id="KW-1185">Reference proteome</keyword>
<sequence length="61" mass="6137">MPCNLLHPLGCAASIAKAAAGDAFASIAHDFASTAASAVDWLWSQLGQATAVQLSGPGFHL</sequence>
<feature type="chain" id="PRO_5046795923" evidence="1">
    <location>
        <begin position="19"/>
        <end position="61"/>
    </location>
</feature>
<dbReference type="Proteomes" id="UP000437736">
    <property type="component" value="Unassembled WGS sequence"/>
</dbReference>
<gene>
    <name evidence="2" type="ORF">GHK86_04690</name>
</gene>
<evidence type="ECO:0000313" key="3">
    <source>
        <dbReference type="Proteomes" id="UP000437736"/>
    </source>
</evidence>
<feature type="signal peptide" evidence="1">
    <location>
        <begin position="1"/>
        <end position="18"/>
    </location>
</feature>
<name>A0ABW9QRA9_9ACTN</name>